<dbReference type="PROSITE" id="PS50244">
    <property type="entry name" value="S5A_REDUCTASE"/>
    <property type="match status" value="1"/>
</dbReference>
<dbReference type="Gene3D" id="1.20.120.1630">
    <property type="match status" value="1"/>
</dbReference>
<feature type="domain" description="3-oxo-5-alpha-steroid 4-dehydrogenase C-terminal" evidence="7">
    <location>
        <begin position="126"/>
        <end position="305"/>
    </location>
</feature>
<protein>
    <recommendedName>
        <fullName evidence="7">3-oxo-5-alpha-steroid 4-dehydrogenase C-terminal domain-containing protein</fullName>
    </recommendedName>
</protein>
<dbReference type="PANTHER" id="PTHR10556">
    <property type="entry name" value="3-OXO-5-ALPHA-STEROID 4-DEHYDROGENASE"/>
    <property type="match status" value="1"/>
</dbReference>
<feature type="transmembrane region" description="Helical" evidence="6">
    <location>
        <begin position="126"/>
        <end position="145"/>
    </location>
</feature>
<evidence type="ECO:0000256" key="1">
    <source>
        <dbReference type="ARBA" id="ARBA00004141"/>
    </source>
</evidence>
<comment type="subcellular location">
    <subcellularLocation>
        <location evidence="1">Membrane</location>
        <topology evidence="1">Multi-pass membrane protein</topology>
    </subcellularLocation>
</comment>
<evidence type="ECO:0000256" key="6">
    <source>
        <dbReference type="SAM" id="Phobius"/>
    </source>
</evidence>
<name>A0ABP1DU81_9APHY</name>
<dbReference type="InterPro" id="IPR039357">
    <property type="entry name" value="SRD5A/TECR"/>
</dbReference>
<sequence>MVRYFVKEVSFCANPAAAARKWFTIIPLIVCPINFLIDAPFGRFTPKEHSIFLLDGVKSWIAMELVAPLTFSYAFLHSPLSVAHPGAPPPLSLTHPPTLLSTLFLIHYLNRAIINPLRTPSRSKSHIVVPLAAVGFNLVNGWLMGTYLSSSFASTYLQDAFQRPTFWLGIGLWALGLGGNILHDEVLLNIRRKAKAKGKAKATDDDNGKNKQEHYAIPDGYLYKYLSYPNYFCEWMEWLGFALAAAPLPSFVSFSSFLETVMPPYIFLLSEVFLMIPRAYKGHKWYHSRFPDYPKERKAVVPFLF</sequence>
<evidence type="ECO:0000313" key="8">
    <source>
        <dbReference type="EMBL" id="CAL1711377.1"/>
    </source>
</evidence>
<dbReference type="EMBL" id="OZ037949">
    <property type="protein sequence ID" value="CAL1711377.1"/>
    <property type="molecule type" value="Genomic_DNA"/>
</dbReference>
<evidence type="ECO:0000256" key="5">
    <source>
        <dbReference type="ARBA" id="ARBA00023136"/>
    </source>
</evidence>
<dbReference type="PANTHER" id="PTHR10556:SF43">
    <property type="entry name" value="STEROID 5-ALPHA-REDUCTASE DET2"/>
    <property type="match status" value="1"/>
</dbReference>
<dbReference type="InterPro" id="IPR001104">
    <property type="entry name" value="3-oxo-5_a-steroid_4-DH_C"/>
</dbReference>
<keyword evidence="9" id="KW-1185">Reference proteome</keyword>
<keyword evidence="4 6" id="KW-1133">Transmembrane helix</keyword>
<accession>A0ABP1DU81</accession>
<evidence type="ECO:0000259" key="7">
    <source>
        <dbReference type="Pfam" id="PF02544"/>
    </source>
</evidence>
<keyword evidence="3 6" id="KW-0812">Transmembrane</keyword>
<evidence type="ECO:0000256" key="4">
    <source>
        <dbReference type="ARBA" id="ARBA00022989"/>
    </source>
</evidence>
<reference evidence="9" key="1">
    <citation type="submission" date="2024-04" db="EMBL/GenBank/DDBJ databases">
        <authorList>
            <person name="Shaw F."/>
            <person name="Minotto A."/>
        </authorList>
    </citation>
    <scope>NUCLEOTIDE SEQUENCE [LARGE SCALE GENOMIC DNA]</scope>
</reference>
<evidence type="ECO:0000256" key="3">
    <source>
        <dbReference type="ARBA" id="ARBA00022692"/>
    </source>
</evidence>
<keyword evidence="5 6" id="KW-0472">Membrane</keyword>
<gene>
    <name evidence="8" type="ORF">GFSPODELE1_LOCUS8314</name>
</gene>
<dbReference type="Pfam" id="PF02544">
    <property type="entry name" value="Steroid_dh"/>
    <property type="match status" value="1"/>
</dbReference>
<evidence type="ECO:0000313" key="9">
    <source>
        <dbReference type="Proteomes" id="UP001497453"/>
    </source>
</evidence>
<dbReference type="Proteomes" id="UP001497453">
    <property type="component" value="Chromosome 6"/>
</dbReference>
<organism evidence="8 9">
    <name type="scientific">Somion occarium</name>
    <dbReference type="NCBI Taxonomy" id="3059160"/>
    <lineage>
        <taxon>Eukaryota</taxon>
        <taxon>Fungi</taxon>
        <taxon>Dikarya</taxon>
        <taxon>Basidiomycota</taxon>
        <taxon>Agaricomycotina</taxon>
        <taxon>Agaricomycetes</taxon>
        <taxon>Polyporales</taxon>
        <taxon>Cerrenaceae</taxon>
        <taxon>Somion</taxon>
    </lineage>
</organism>
<evidence type="ECO:0000256" key="2">
    <source>
        <dbReference type="ARBA" id="ARBA00007742"/>
    </source>
</evidence>
<proteinExistence type="inferred from homology"/>
<feature type="transmembrane region" description="Helical" evidence="6">
    <location>
        <begin position="165"/>
        <end position="183"/>
    </location>
</feature>
<comment type="similarity">
    <text evidence="2">Belongs to the steroid 5-alpha reductase family.</text>
</comment>